<accession>A0A834NNP7</accession>
<evidence type="ECO:0000313" key="1">
    <source>
        <dbReference type="EMBL" id="KAF7414652.1"/>
    </source>
</evidence>
<proteinExistence type="predicted"/>
<organism evidence="1 2">
    <name type="scientific">Vespula germanica</name>
    <name type="common">German yellow jacket</name>
    <name type="synonym">Paravespula germanica</name>
    <dbReference type="NCBI Taxonomy" id="30212"/>
    <lineage>
        <taxon>Eukaryota</taxon>
        <taxon>Metazoa</taxon>
        <taxon>Ecdysozoa</taxon>
        <taxon>Arthropoda</taxon>
        <taxon>Hexapoda</taxon>
        <taxon>Insecta</taxon>
        <taxon>Pterygota</taxon>
        <taxon>Neoptera</taxon>
        <taxon>Endopterygota</taxon>
        <taxon>Hymenoptera</taxon>
        <taxon>Apocrita</taxon>
        <taxon>Aculeata</taxon>
        <taxon>Vespoidea</taxon>
        <taxon>Vespidae</taxon>
        <taxon>Vespinae</taxon>
        <taxon>Vespula</taxon>
    </lineage>
</organism>
<gene>
    <name evidence="1" type="ORF">HZH68_003141</name>
</gene>
<name>A0A834NNP7_VESGE</name>
<protein>
    <submittedName>
        <fullName evidence="1">Uncharacterized protein</fullName>
    </submittedName>
</protein>
<keyword evidence="2" id="KW-1185">Reference proteome</keyword>
<evidence type="ECO:0000313" key="2">
    <source>
        <dbReference type="Proteomes" id="UP000617340"/>
    </source>
</evidence>
<dbReference type="EMBL" id="JACSDZ010000002">
    <property type="protein sequence ID" value="KAF7414652.1"/>
    <property type="molecule type" value="Genomic_DNA"/>
</dbReference>
<sequence>MKTFSTKVTLLTCPMYNVERVYERSKRVPMVNTLFTCVLVSQNFKKNKNNNVGFVKKVIVDSGIRNSDLPEGYGSNSVLELERTLGSKTRSTSTPLLPSMFDYTPQLASLASPTITLGLPKAFLMTRDCLDRNDDDNHDDDDDDDDDDVDVDVAEDVDFAFSEWCAS</sequence>
<reference evidence="1" key="1">
    <citation type="journal article" date="2020" name="G3 (Bethesda)">
        <title>High-Quality Assemblies for Three Invasive Social Wasps from the &lt;i&gt;Vespula&lt;/i&gt; Genus.</title>
        <authorList>
            <person name="Harrop T.W.R."/>
            <person name="Guhlin J."/>
            <person name="McLaughlin G.M."/>
            <person name="Permina E."/>
            <person name="Stockwell P."/>
            <person name="Gilligan J."/>
            <person name="Le Lec M.F."/>
            <person name="Gruber M.A.M."/>
            <person name="Quinn O."/>
            <person name="Lovegrove M."/>
            <person name="Duncan E.J."/>
            <person name="Remnant E.J."/>
            <person name="Van Eeckhoven J."/>
            <person name="Graham B."/>
            <person name="Knapp R.A."/>
            <person name="Langford K.W."/>
            <person name="Kronenberg Z."/>
            <person name="Press M.O."/>
            <person name="Eacker S.M."/>
            <person name="Wilson-Rankin E.E."/>
            <person name="Purcell J."/>
            <person name="Lester P.J."/>
            <person name="Dearden P.K."/>
        </authorList>
    </citation>
    <scope>NUCLEOTIDE SEQUENCE</scope>
    <source>
        <strain evidence="1">Linc-1</strain>
    </source>
</reference>
<dbReference type="AlphaFoldDB" id="A0A834NNP7"/>
<comment type="caution">
    <text evidence="1">The sequence shown here is derived from an EMBL/GenBank/DDBJ whole genome shotgun (WGS) entry which is preliminary data.</text>
</comment>
<dbReference type="Proteomes" id="UP000617340">
    <property type="component" value="Unassembled WGS sequence"/>
</dbReference>